<proteinExistence type="predicted"/>
<protein>
    <recommendedName>
        <fullName evidence="3">DUF4194 domain-containing protein</fullName>
    </recommendedName>
</protein>
<organism evidence="1 2">
    <name type="scientific">Shewanella japonica</name>
    <dbReference type="NCBI Taxonomy" id="93973"/>
    <lineage>
        <taxon>Bacteria</taxon>
        <taxon>Pseudomonadati</taxon>
        <taxon>Pseudomonadota</taxon>
        <taxon>Gammaproteobacteria</taxon>
        <taxon>Alteromonadales</taxon>
        <taxon>Shewanellaceae</taxon>
        <taxon>Shewanella</taxon>
    </lineage>
</organism>
<dbReference type="Proteomes" id="UP000191820">
    <property type="component" value="Chromosome"/>
</dbReference>
<keyword evidence="2" id="KW-1185">Reference proteome</keyword>
<evidence type="ECO:0008006" key="3">
    <source>
        <dbReference type="Google" id="ProtNLM"/>
    </source>
</evidence>
<accession>A0ABM6JG49</accession>
<evidence type="ECO:0000313" key="1">
    <source>
        <dbReference type="EMBL" id="ARD21035.1"/>
    </source>
</evidence>
<sequence length="229" mass="25728">MSESMQSPLSSKSVAPSETTLVGTGMLIEQLLRGEFICRTTNEDGWRALKSPHTFEKIEQYLNQINRTISSAAEGDVFFCGYQQLGEQEKKVISSQFKDICSALVPLVEWLVLVQESSGQDAPLSEGAPIRLTELQARIEDTPAFMEQLAKLSHYRLFGSTSHNVDNQIKLVFKRLVELGYLVKPNSEKQIYIATGKLDYLYEVIRFIDETEGLSLEAQAETATQRDLV</sequence>
<evidence type="ECO:0000313" key="2">
    <source>
        <dbReference type="Proteomes" id="UP000191820"/>
    </source>
</evidence>
<gene>
    <name evidence="1" type="ORF">SJ2017_0698</name>
</gene>
<dbReference type="EMBL" id="CP020472">
    <property type="protein sequence ID" value="ARD21035.1"/>
    <property type="molecule type" value="Genomic_DNA"/>
</dbReference>
<dbReference type="RefSeq" id="WP_225442170.1">
    <property type="nucleotide sequence ID" value="NZ_CANMJJ010000027.1"/>
</dbReference>
<reference evidence="1 2" key="1">
    <citation type="submission" date="2017-03" db="EMBL/GenBank/DDBJ databases">
        <title>Genome sequencing of Shewanella japonica KCTC 22435.</title>
        <authorList>
            <person name="Kim K.M."/>
        </authorList>
    </citation>
    <scope>NUCLEOTIDE SEQUENCE [LARGE SCALE GENOMIC DNA]</scope>
    <source>
        <strain evidence="1 2">KCTC 22435</strain>
    </source>
</reference>
<name>A0ABM6JG49_9GAMM</name>